<sequence>MRRWLLSLLAMLPFQAQADDALIGIGYLNGLVGLNLEWATTQNSFFALPAFYVDSSGLDTEEFRWVVGWRHKMERGMMDESGFYTGLMGGDLGGERHYERLGVAFELGHQWVKPYSRWTVSGAVGVLEALECGEYRGVRSCDTDEERDRYDLDVEPAVVLGVSYSFRR</sequence>
<protein>
    <recommendedName>
        <fullName evidence="4">DUF3575 domain-containing protein</fullName>
    </recommendedName>
</protein>
<gene>
    <name evidence="2" type="ORF">D4A39_11415</name>
</gene>
<dbReference type="RefSeq" id="WP_022985201.1">
    <property type="nucleotide sequence ID" value="NZ_CAXGPP010000075.1"/>
</dbReference>
<keyword evidence="3" id="KW-1185">Reference proteome</keyword>
<name>A0A418XWX7_9GAMM</name>
<feature type="chain" id="PRO_5019489156" description="DUF3575 domain-containing protein" evidence="1">
    <location>
        <begin position="19"/>
        <end position="168"/>
    </location>
</feature>
<evidence type="ECO:0000313" key="2">
    <source>
        <dbReference type="EMBL" id="RJG17329.1"/>
    </source>
</evidence>
<dbReference type="AlphaFoldDB" id="A0A418XWX7"/>
<comment type="caution">
    <text evidence="2">The sequence shown here is derived from an EMBL/GenBank/DDBJ whole genome shotgun (WGS) entry which is preliminary data.</text>
</comment>
<evidence type="ECO:0000256" key="1">
    <source>
        <dbReference type="SAM" id="SignalP"/>
    </source>
</evidence>
<evidence type="ECO:0000313" key="3">
    <source>
        <dbReference type="Proteomes" id="UP000283734"/>
    </source>
</evidence>
<feature type="signal peptide" evidence="1">
    <location>
        <begin position="1"/>
        <end position="18"/>
    </location>
</feature>
<dbReference type="EMBL" id="QYYA01000003">
    <property type="protein sequence ID" value="RJG17329.1"/>
    <property type="molecule type" value="Genomic_DNA"/>
</dbReference>
<proteinExistence type="predicted"/>
<organism evidence="2 3">
    <name type="scientific">Alcanivorax profundi</name>
    <dbReference type="NCBI Taxonomy" id="2338368"/>
    <lineage>
        <taxon>Bacteria</taxon>
        <taxon>Pseudomonadati</taxon>
        <taxon>Pseudomonadota</taxon>
        <taxon>Gammaproteobacteria</taxon>
        <taxon>Oceanospirillales</taxon>
        <taxon>Alcanivoracaceae</taxon>
        <taxon>Alcanivorax</taxon>
    </lineage>
</organism>
<dbReference type="Proteomes" id="UP000283734">
    <property type="component" value="Unassembled WGS sequence"/>
</dbReference>
<keyword evidence="1" id="KW-0732">Signal</keyword>
<dbReference type="OrthoDB" id="6076929at2"/>
<evidence type="ECO:0008006" key="4">
    <source>
        <dbReference type="Google" id="ProtNLM"/>
    </source>
</evidence>
<accession>A0A418XWX7</accession>
<reference evidence="2 3" key="1">
    <citation type="submission" date="2018-09" db="EMBL/GenBank/DDBJ databases">
        <title>Alcanivorax profundi sp. nov., isolated from 1000 m-depth seawater of the Mariana Trench.</title>
        <authorList>
            <person name="Liu J."/>
        </authorList>
    </citation>
    <scope>NUCLEOTIDE SEQUENCE [LARGE SCALE GENOMIC DNA]</scope>
    <source>
        <strain evidence="2 3">MTEO17</strain>
    </source>
</reference>